<name>A0A4U0SHT2_9ACTN</name>
<evidence type="ECO:0000256" key="3">
    <source>
        <dbReference type="ARBA" id="ARBA00022989"/>
    </source>
</evidence>
<accession>A0A4U0SHT2</accession>
<sequence>MDRWAVVGIALAVAAVVAMLIGIVVLLAKLVRVRSLLRSADVPGASKLAFWGSIIYLVCPVDLLPDPIYLDDIGFLLLALRSLKSTARQAGLIVGPQDELLRPEGPGSGSVRRKH</sequence>
<keyword evidence="2 5" id="KW-0812">Transmembrane</keyword>
<evidence type="ECO:0000256" key="1">
    <source>
        <dbReference type="ARBA" id="ARBA00004127"/>
    </source>
</evidence>
<dbReference type="AlphaFoldDB" id="A0A4U0SHT2"/>
<feature type="domain" description="DUF1232" evidence="6">
    <location>
        <begin position="47"/>
        <end position="77"/>
    </location>
</feature>
<evidence type="ECO:0000313" key="8">
    <source>
        <dbReference type="Proteomes" id="UP000305778"/>
    </source>
</evidence>
<evidence type="ECO:0000256" key="4">
    <source>
        <dbReference type="ARBA" id="ARBA00023136"/>
    </source>
</evidence>
<reference evidence="7 8" key="1">
    <citation type="submission" date="2019-04" db="EMBL/GenBank/DDBJ databases">
        <title>Streptomyces oryziradicis sp. nov., a novel actinomycete isolated from rhizosphere soil of rice (Oryza sativa L.).</title>
        <authorList>
            <person name="Li C."/>
        </authorList>
    </citation>
    <scope>NUCLEOTIDE SEQUENCE [LARGE SCALE GENOMIC DNA]</scope>
    <source>
        <strain evidence="7 8">NEAU-C40</strain>
    </source>
</reference>
<dbReference type="OrthoDB" id="4332048at2"/>
<dbReference type="EMBL" id="SUMC01000023">
    <property type="protein sequence ID" value="TKA09254.1"/>
    <property type="molecule type" value="Genomic_DNA"/>
</dbReference>
<comment type="subcellular location">
    <subcellularLocation>
        <location evidence="1">Endomembrane system</location>
        <topology evidence="1">Multi-pass membrane protein</topology>
    </subcellularLocation>
</comment>
<evidence type="ECO:0000313" key="7">
    <source>
        <dbReference type="EMBL" id="TKA09254.1"/>
    </source>
</evidence>
<dbReference type="Pfam" id="PF06803">
    <property type="entry name" value="DUF1232"/>
    <property type="match status" value="1"/>
</dbReference>
<feature type="transmembrane region" description="Helical" evidence="5">
    <location>
        <begin position="6"/>
        <end position="28"/>
    </location>
</feature>
<keyword evidence="8" id="KW-1185">Reference proteome</keyword>
<gene>
    <name evidence="7" type="ORF">FCI23_23170</name>
</gene>
<proteinExistence type="predicted"/>
<keyword evidence="4 5" id="KW-0472">Membrane</keyword>
<evidence type="ECO:0000259" key="6">
    <source>
        <dbReference type="Pfam" id="PF06803"/>
    </source>
</evidence>
<comment type="caution">
    <text evidence="7">The sequence shown here is derived from an EMBL/GenBank/DDBJ whole genome shotgun (WGS) entry which is preliminary data.</text>
</comment>
<keyword evidence="3 5" id="KW-1133">Transmembrane helix</keyword>
<dbReference type="Proteomes" id="UP000305778">
    <property type="component" value="Unassembled WGS sequence"/>
</dbReference>
<evidence type="ECO:0000256" key="2">
    <source>
        <dbReference type="ARBA" id="ARBA00022692"/>
    </source>
</evidence>
<organism evidence="7 8">
    <name type="scientific">Actinacidiphila oryziradicis</name>
    <dbReference type="NCBI Taxonomy" id="2571141"/>
    <lineage>
        <taxon>Bacteria</taxon>
        <taxon>Bacillati</taxon>
        <taxon>Actinomycetota</taxon>
        <taxon>Actinomycetes</taxon>
        <taxon>Kitasatosporales</taxon>
        <taxon>Streptomycetaceae</taxon>
        <taxon>Actinacidiphila</taxon>
    </lineage>
</organism>
<evidence type="ECO:0000256" key="5">
    <source>
        <dbReference type="SAM" id="Phobius"/>
    </source>
</evidence>
<dbReference type="InterPro" id="IPR010652">
    <property type="entry name" value="DUF1232"/>
</dbReference>
<protein>
    <submittedName>
        <fullName evidence="7">DUF1232 domain-containing protein</fullName>
    </submittedName>
</protein>
<dbReference type="RefSeq" id="WP_136725861.1">
    <property type="nucleotide sequence ID" value="NZ_JAOPYF010000011.1"/>
</dbReference>